<dbReference type="AlphaFoldDB" id="K2NU78"/>
<dbReference type="PROSITE" id="PS51257">
    <property type="entry name" value="PROKAR_LIPOPROTEIN"/>
    <property type="match status" value="1"/>
</dbReference>
<feature type="region of interest" description="Disordered" evidence="1">
    <location>
        <begin position="23"/>
        <end position="63"/>
    </location>
</feature>
<dbReference type="EMBL" id="AMQS01000023">
    <property type="protein sequence ID" value="EKF51063.1"/>
    <property type="molecule type" value="Genomic_DNA"/>
</dbReference>
<feature type="compositionally biased region" description="Low complexity" evidence="1">
    <location>
        <begin position="31"/>
        <end position="57"/>
    </location>
</feature>
<dbReference type="RefSeq" id="WP_004260240.1">
    <property type="nucleotide sequence ID" value="NZ_AMQS01000023.1"/>
</dbReference>
<gene>
    <name evidence="2" type="ORF">C426_1506</name>
</gene>
<dbReference type="PATRIC" id="fig|1231377.3.peg.1498"/>
<proteinExistence type="predicted"/>
<dbReference type="Proteomes" id="UP000006787">
    <property type="component" value="Unassembled WGS sequence"/>
</dbReference>
<accession>K2NU78</accession>
<evidence type="ECO:0000313" key="3">
    <source>
        <dbReference type="Proteomes" id="UP000006787"/>
    </source>
</evidence>
<evidence type="ECO:0000313" key="2">
    <source>
        <dbReference type="EMBL" id="EKF51063.1"/>
    </source>
</evidence>
<protein>
    <recommendedName>
        <fullName evidence="4">Lipoprotein</fullName>
    </recommendedName>
</protein>
<sequence length="250" mass="27823">MKKIILAFMPFILLAGCGTKTKDDTSNFAQESQEPSKSSAISPSTAPSSTSKSSSSSTEEKSYPESLEKVLKGDYSTFYGAYKSITGEKLIITPNNIEYYSNEEKDVGPVIINESTFKSKTDTPPFTQIYQFNKGQVEINFNEAASKIEEIRITDSSAAPTTFTFAARLDTRNFSEETALNYLKSYFADPDILYGAHKQDNSVIIHIHIKKWVENGGSGTAGIYQVLPDGTFYLVHYDTTTNTYIPYNYN</sequence>
<evidence type="ECO:0000256" key="1">
    <source>
        <dbReference type="SAM" id="MobiDB-lite"/>
    </source>
</evidence>
<organism evidence="2 3">
    <name type="scientific">Lactococcus garvieae DCC43</name>
    <dbReference type="NCBI Taxonomy" id="1231377"/>
    <lineage>
        <taxon>Bacteria</taxon>
        <taxon>Bacillati</taxon>
        <taxon>Bacillota</taxon>
        <taxon>Bacilli</taxon>
        <taxon>Lactobacillales</taxon>
        <taxon>Streptococcaceae</taxon>
        <taxon>Lactococcus</taxon>
    </lineage>
</organism>
<reference evidence="2 3" key="1">
    <citation type="journal article" date="2012" name="J. Bacteriol.">
        <title>Genome Sequence of the Bacteriocin-Producing Strain Lactococcus garvieae DCC43.</title>
        <authorList>
            <person name="Gabrielsen C."/>
            <person name="Brede D.A."/>
            <person name="Hernandez P.E."/>
            <person name="Nes I.F."/>
            <person name="Diep D.B."/>
        </authorList>
    </citation>
    <scope>NUCLEOTIDE SEQUENCE [LARGE SCALE GENOMIC DNA]</scope>
    <source>
        <strain evidence="2 3">DCC43</strain>
    </source>
</reference>
<name>K2NU78_9LACT</name>
<evidence type="ECO:0008006" key="4">
    <source>
        <dbReference type="Google" id="ProtNLM"/>
    </source>
</evidence>
<comment type="caution">
    <text evidence="2">The sequence shown here is derived from an EMBL/GenBank/DDBJ whole genome shotgun (WGS) entry which is preliminary data.</text>
</comment>